<reference evidence="1 2" key="1">
    <citation type="submission" date="2009-01" db="EMBL/GenBank/DDBJ databases">
        <title>Complete sequence of Clostridium cellulolyticum H10.</title>
        <authorList>
            <consortium name="US DOE Joint Genome Institute"/>
            <person name="Lucas S."/>
            <person name="Copeland A."/>
            <person name="Lapidus A."/>
            <person name="Glavina del Rio T."/>
            <person name="Dalin E."/>
            <person name="Tice H."/>
            <person name="Bruce D."/>
            <person name="Goodwin L."/>
            <person name="Pitluck S."/>
            <person name="Chertkov O."/>
            <person name="Saunders E."/>
            <person name="Brettin T."/>
            <person name="Detter J.C."/>
            <person name="Han C."/>
            <person name="Larimer F."/>
            <person name="Land M."/>
            <person name="Hauser L."/>
            <person name="Kyrpides N."/>
            <person name="Ivanova N."/>
            <person name="Zhou J."/>
            <person name="Richardson P."/>
        </authorList>
    </citation>
    <scope>NUCLEOTIDE SEQUENCE [LARGE SCALE GENOMIC DNA]</scope>
    <source>
        <strain evidence="2">ATCC 35319 / DSM 5812 / JCM 6584 / H10</strain>
    </source>
</reference>
<dbReference type="EMBL" id="CP001348">
    <property type="protein sequence ID" value="ACL76015.1"/>
    <property type="molecule type" value="Genomic_DNA"/>
</dbReference>
<evidence type="ECO:0000313" key="2">
    <source>
        <dbReference type="Proteomes" id="UP000001349"/>
    </source>
</evidence>
<accession>B8I2M2</accession>
<evidence type="ECO:0000313" key="1">
    <source>
        <dbReference type="EMBL" id="ACL76015.1"/>
    </source>
</evidence>
<keyword evidence="2" id="KW-1185">Reference proteome</keyword>
<dbReference type="KEGG" id="cce:Ccel_1664"/>
<gene>
    <name evidence="1" type="ordered locus">Ccel_1664</name>
</gene>
<dbReference type="Proteomes" id="UP000001349">
    <property type="component" value="Chromosome"/>
</dbReference>
<sequence length="58" mass="6489">MQNDEKMEYKVARYDKARGCECECGCQEPVSVAVFPNAAQINPQDLKTINPKITVISN</sequence>
<dbReference type="HOGENOM" id="CLU_2971294_0_0_9"/>
<protein>
    <submittedName>
        <fullName evidence="1">Uncharacterized protein</fullName>
    </submittedName>
</protein>
<organism evidence="1 2">
    <name type="scientific">Ruminiclostridium cellulolyticum (strain ATCC 35319 / DSM 5812 / JCM 6584 / H10)</name>
    <name type="common">Clostridium cellulolyticum</name>
    <dbReference type="NCBI Taxonomy" id="394503"/>
    <lineage>
        <taxon>Bacteria</taxon>
        <taxon>Bacillati</taxon>
        <taxon>Bacillota</taxon>
        <taxon>Clostridia</taxon>
        <taxon>Eubacteriales</taxon>
        <taxon>Oscillospiraceae</taxon>
        <taxon>Ruminiclostridium</taxon>
    </lineage>
</organism>
<proteinExistence type="predicted"/>
<dbReference type="STRING" id="394503.Ccel_1664"/>
<dbReference type="RefSeq" id="WP_015925131.1">
    <property type="nucleotide sequence ID" value="NC_011898.1"/>
</dbReference>
<dbReference type="AlphaFoldDB" id="B8I2M2"/>
<name>B8I2M2_RUMCH</name>